<dbReference type="SUPFAM" id="SSF50729">
    <property type="entry name" value="PH domain-like"/>
    <property type="match status" value="1"/>
</dbReference>
<dbReference type="Pfam" id="PF22697">
    <property type="entry name" value="SOS1_NGEF_PH"/>
    <property type="match status" value="1"/>
</dbReference>
<protein>
    <submittedName>
        <fullName evidence="3">PH domain-containing protein</fullName>
    </submittedName>
</protein>
<dbReference type="InterPro" id="IPR051765">
    <property type="entry name" value="PH_domain-containing_F"/>
</dbReference>
<proteinExistence type="predicted"/>
<accession>A0A914MC38</accession>
<dbReference type="AlphaFoldDB" id="A0A914MC38"/>
<evidence type="ECO:0000313" key="2">
    <source>
        <dbReference type="Proteomes" id="UP000887563"/>
    </source>
</evidence>
<reference evidence="3" key="1">
    <citation type="submission" date="2022-11" db="UniProtKB">
        <authorList>
            <consortium name="WormBaseParasite"/>
        </authorList>
    </citation>
    <scope>IDENTIFICATION</scope>
</reference>
<dbReference type="InterPro" id="IPR055251">
    <property type="entry name" value="SOS1_NGEF_PH"/>
</dbReference>
<dbReference type="GO" id="GO:0005769">
    <property type="term" value="C:early endosome"/>
    <property type="evidence" value="ECO:0007669"/>
    <property type="project" value="TreeGrafter"/>
</dbReference>
<dbReference type="InterPro" id="IPR037871">
    <property type="entry name" value="PH_Phafin"/>
</dbReference>
<dbReference type="CDD" id="cd01218">
    <property type="entry name" value="PH_Phafin2-like"/>
    <property type="match status" value="1"/>
</dbReference>
<dbReference type="WBParaSite" id="Minc3s01261g22223">
    <property type="protein sequence ID" value="Minc3s01261g22223"/>
    <property type="gene ID" value="Minc3s01261g22223"/>
</dbReference>
<dbReference type="GO" id="GO:0007032">
    <property type="term" value="P:endosome organization"/>
    <property type="evidence" value="ECO:0007669"/>
    <property type="project" value="TreeGrafter"/>
</dbReference>
<dbReference type="Gene3D" id="2.30.29.30">
    <property type="entry name" value="Pleckstrin-homology domain (PH domain)/Phosphotyrosine-binding domain (PTB)"/>
    <property type="match status" value="1"/>
</dbReference>
<dbReference type="GO" id="GO:0008333">
    <property type="term" value="P:endosome to lysosome transport"/>
    <property type="evidence" value="ECO:0007669"/>
    <property type="project" value="TreeGrafter"/>
</dbReference>
<dbReference type="Proteomes" id="UP000887563">
    <property type="component" value="Unplaced"/>
</dbReference>
<evidence type="ECO:0000313" key="3">
    <source>
        <dbReference type="WBParaSite" id="Minc3s01261g22223"/>
    </source>
</evidence>
<dbReference type="PANTHER" id="PTHR46280:SF3">
    <property type="entry name" value="PLECKSTRIN HOMOLOGY DOMAIN-CONTAINING FAMILY F MEMBER 1 HOMOLOG"/>
    <property type="match status" value="1"/>
</dbReference>
<name>A0A914MC38_MELIC</name>
<sequence length="132" mass="15600">MVDKLRNSEANTRRIENVEACFGSSGRKLLETGRVLIGEGILIKICRKKPKARQFFLFNDLLIYGSIIINRKRYSNQHIIPLEEVKLENIEDEGDARNGWLIKTRIKVIIKCLIFCCCFWYEYRWEAHFFLA</sequence>
<organism evidence="2 3">
    <name type="scientific">Meloidogyne incognita</name>
    <name type="common">Southern root-knot nematode worm</name>
    <name type="synonym">Oxyuris incognita</name>
    <dbReference type="NCBI Taxonomy" id="6306"/>
    <lineage>
        <taxon>Eukaryota</taxon>
        <taxon>Metazoa</taxon>
        <taxon>Ecdysozoa</taxon>
        <taxon>Nematoda</taxon>
        <taxon>Chromadorea</taxon>
        <taxon>Rhabditida</taxon>
        <taxon>Tylenchina</taxon>
        <taxon>Tylenchomorpha</taxon>
        <taxon>Tylenchoidea</taxon>
        <taxon>Meloidogynidae</taxon>
        <taxon>Meloidogyninae</taxon>
        <taxon>Meloidogyne</taxon>
        <taxon>Meloidogyne incognita group</taxon>
    </lineage>
</organism>
<keyword evidence="2" id="KW-1185">Reference proteome</keyword>
<feature type="domain" description="SOS1/NGEF-like PH" evidence="1">
    <location>
        <begin position="33"/>
        <end position="105"/>
    </location>
</feature>
<dbReference type="InterPro" id="IPR011993">
    <property type="entry name" value="PH-like_dom_sf"/>
</dbReference>
<dbReference type="PANTHER" id="PTHR46280">
    <property type="entry name" value="PLECKSTRIN HOMOLOGY DOMAIN-CONTAINING FAMILY F MEMBER 2-RELATED"/>
    <property type="match status" value="1"/>
</dbReference>
<dbReference type="GO" id="GO:0035091">
    <property type="term" value="F:phosphatidylinositol binding"/>
    <property type="evidence" value="ECO:0007669"/>
    <property type="project" value="TreeGrafter"/>
</dbReference>
<evidence type="ECO:0000259" key="1">
    <source>
        <dbReference type="Pfam" id="PF22697"/>
    </source>
</evidence>